<dbReference type="InterPro" id="IPR011047">
    <property type="entry name" value="Quinoprotein_ADH-like_sf"/>
</dbReference>
<dbReference type="Pfam" id="PF17164">
    <property type="entry name" value="DUF5122"/>
    <property type="match status" value="2"/>
</dbReference>
<dbReference type="EMBL" id="CP074133">
    <property type="protein sequence ID" value="QUX26254.1"/>
    <property type="molecule type" value="Genomic_DNA"/>
</dbReference>
<dbReference type="InterPro" id="IPR013431">
    <property type="entry name" value="Delta_60_rpt"/>
</dbReference>
<proteinExistence type="predicted"/>
<evidence type="ECO:0000313" key="1">
    <source>
        <dbReference type="EMBL" id="QUX26254.1"/>
    </source>
</evidence>
<protein>
    <submittedName>
        <fullName evidence="1">Delta-60 repeat domain-containing protein</fullName>
    </submittedName>
</protein>
<name>A0ABX8BVM4_9ACTN</name>
<organism evidence="1 2">
    <name type="scientific">Nocardiopsis changdeensis</name>
    <dbReference type="NCBI Taxonomy" id="2831969"/>
    <lineage>
        <taxon>Bacteria</taxon>
        <taxon>Bacillati</taxon>
        <taxon>Actinomycetota</taxon>
        <taxon>Actinomycetes</taxon>
        <taxon>Streptosporangiales</taxon>
        <taxon>Nocardiopsidaceae</taxon>
        <taxon>Nocardiopsis</taxon>
    </lineage>
</organism>
<dbReference type="Proteomes" id="UP000676079">
    <property type="component" value="Chromosome"/>
</dbReference>
<keyword evidence="2" id="KW-1185">Reference proteome</keyword>
<gene>
    <name evidence="1" type="ORF">KGD84_28555</name>
</gene>
<reference evidence="1 2" key="1">
    <citation type="submission" date="2021-05" db="EMBL/GenBank/DDBJ databases">
        <title>Direct Submission.</title>
        <authorList>
            <person name="Li K."/>
            <person name="Gao J."/>
        </authorList>
    </citation>
    <scope>NUCLEOTIDE SEQUENCE [LARGE SCALE GENOMIC DNA]</scope>
    <source>
        <strain evidence="1 2">Mg02</strain>
    </source>
</reference>
<accession>A0ABX8BVM4</accession>
<dbReference type="SUPFAM" id="SSF50998">
    <property type="entry name" value="Quinoprotein alcohol dehydrogenase-like"/>
    <property type="match status" value="1"/>
</dbReference>
<evidence type="ECO:0000313" key="2">
    <source>
        <dbReference type="Proteomes" id="UP000676079"/>
    </source>
</evidence>
<dbReference type="Gene3D" id="2.80.10.50">
    <property type="match status" value="1"/>
</dbReference>
<sequence>MALLVPLGAATPVAAGETAHRSVVGERPVQWTPHVLDGAVKDILRVGDTVVVTGAFERVSDADGGRVHELRNIFAFEHGTGRIIREFAPRVNGTVASVVPGPDGTVVIGGEFRTVNDTPARGLARVRLHDGSRVAAFTATLDGGSAYRLASDGDRLYVGGSFPGIGGTAQPGIARLDTTTGAVDTGFAPRVSEQRRGSLRVQELALSPDGRRLAINGTFTKVDGQDRYQIAVLDTATGRPTRWSTDAFEPDCDYSSMHTYMRRMDYAPDGSYFALVTAGGPRVKPGLCKAVVRFENTDTPGAEPTWVNKTGGDSLYSVEVTGAAVYAGGHQRWMDNEQGALNPGPGSVAREGIAAVDPRTGRALAWNPGRSRGHGVEALHATSDGLYVGSDTERLAGEYHARLGMFPLP</sequence>